<name>A0A4R6SUS3_9SPHI</name>
<evidence type="ECO:0000256" key="6">
    <source>
        <dbReference type="ARBA" id="ARBA00022822"/>
    </source>
</evidence>
<evidence type="ECO:0000256" key="9">
    <source>
        <dbReference type="HAMAP-Rule" id="MF_00135"/>
    </source>
</evidence>
<sequence length="211" mass="23504">MNIKLKVCGMKFPDNIAAIAELQPDYLGFIFYKGSKRYVADLSAAVLQSLPAGIKKTGVFVDEEPLQVAALTIQYGLNAVQLHGKETVADCLAIKQLLPAETELIKAFGVGASFDFDVLKDYMDVVDYFLFDTQTPGHGGSGKTFDWLILEKYTLNKPYFLSGGISLNSIDELNKIKDTRLYAVDVNSRFELEPGLKDTDQLMEFKNMMSY</sequence>
<keyword evidence="8 9" id="KW-0413">Isomerase</keyword>
<dbReference type="PANTHER" id="PTHR42894:SF1">
    <property type="entry name" value="N-(5'-PHOSPHORIBOSYL)ANTHRANILATE ISOMERASE"/>
    <property type="match status" value="1"/>
</dbReference>
<dbReference type="SUPFAM" id="SSF51366">
    <property type="entry name" value="Ribulose-phoshate binding barrel"/>
    <property type="match status" value="1"/>
</dbReference>
<dbReference type="GO" id="GO:0000162">
    <property type="term" value="P:L-tryptophan biosynthetic process"/>
    <property type="evidence" value="ECO:0007669"/>
    <property type="project" value="UniProtKB-UniRule"/>
</dbReference>
<organism evidence="11 12">
    <name type="scientific">Pedobacter metabolipauper</name>
    <dbReference type="NCBI Taxonomy" id="425513"/>
    <lineage>
        <taxon>Bacteria</taxon>
        <taxon>Pseudomonadati</taxon>
        <taxon>Bacteroidota</taxon>
        <taxon>Sphingobacteriia</taxon>
        <taxon>Sphingobacteriales</taxon>
        <taxon>Sphingobacteriaceae</taxon>
        <taxon>Pedobacter</taxon>
    </lineage>
</organism>
<dbReference type="UniPathway" id="UPA00035">
    <property type="reaction ID" value="UER00042"/>
</dbReference>
<comment type="similarity">
    <text evidence="9">Belongs to the TrpF family.</text>
</comment>
<evidence type="ECO:0000256" key="1">
    <source>
        <dbReference type="ARBA" id="ARBA00001164"/>
    </source>
</evidence>
<dbReference type="CDD" id="cd00405">
    <property type="entry name" value="PRAI"/>
    <property type="match status" value="1"/>
</dbReference>
<dbReference type="Proteomes" id="UP000295620">
    <property type="component" value="Unassembled WGS sequence"/>
</dbReference>
<dbReference type="EMBL" id="SNYC01000005">
    <property type="protein sequence ID" value="TDQ08171.1"/>
    <property type="molecule type" value="Genomic_DNA"/>
</dbReference>
<evidence type="ECO:0000313" key="12">
    <source>
        <dbReference type="Proteomes" id="UP000295620"/>
    </source>
</evidence>
<evidence type="ECO:0000256" key="2">
    <source>
        <dbReference type="ARBA" id="ARBA00004664"/>
    </source>
</evidence>
<proteinExistence type="inferred from homology"/>
<evidence type="ECO:0000259" key="10">
    <source>
        <dbReference type="Pfam" id="PF00697"/>
    </source>
</evidence>
<dbReference type="OrthoDB" id="9786954at2"/>
<dbReference type="InterPro" id="IPR044643">
    <property type="entry name" value="TrpF_fam"/>
</dbReference>
<keyword evidence="7 9" id="KW-0057">Aromatic amino acid biosynthesis</keyword>
<dbReference type="Gene3D" id="3.20.20.70">
    <property type="entry name" value="Aldolase class I"/>
    <property type="match status" value="1"/>
</dbReference>
<evidence type="ECO:0000256" key="8">
    <source>
        <dbReference type="ARBA" id="ARBA00023235"/>
    </source>
</evidence>
<dbReference type="GO" id="GO:0004640">
    <property type="term" value="F:phosphoribosylanthranilate isomerase activity"/>
    <property type="evidence" value="ECO:0007669"/>
    <property type="project" value="UniProtKB-UniRule"/>
</dbReference>
<evidence type="ECO:0000256" key="7">
    <source>
        <dbReference type="ARBA" id="ARBA00023141"/>
    </source>
</evidence>
<evidence type="ECO:0000256" key="3">
    <source>
        <dbReference type="ARBA" id="ARBA00012572"/>
    </source>
</evidence>
<dbReference type="Pfam" id="PF00697">
    <property type="entry name" value="PRAI"/>
    <property type="match status" value="1"/>
</dbReference>
<reference evidence="11 12" key="1">
    <citation type="submission" date="2019-03" db="EMBL/GenBank/DDBJ databases">
        <title>Genomic Encyclopedia of Archaeal and Bacterial Type Strains, Phase II (KMG-II): from individual species to whole genera.</title>
        <authorList>
            <person name="Goeker M."/>
        </authorList>
    </citation>
    <scope>NUCLEOTIDE SEQUENCE [LARGE SCALE GENOMIC DNA]</scope>
    <source>
        <strain evidence="11 12">DSM 19035</strain>
    </source>
</reference>
<evidence type="ECO:0000256" key="4">
    <source>
        <dbReference type="ARBA" id="ARBA00022272"/>
    </source>
</evidence>
<protein>
    <recommendedName>
        <fullName evidence="4 9">N-(5'-phosphoribosyl)anthranilate isomerase</fullName>
        <shortName evidence="9">PRAI</shortName>
        <ecNumber evidence="3 9">5.3.1.24</ecNumber>
    </recommendedName>
</protein>
<feature type="domain" description="N-(5'phosphoribosyl) anthranilate isomerase (PRAI)" evidence="10">
    <location>
        <begin position="6"/>
        <end position="205"/>
    </location>
</feature>
<comment type="catalytic activity">
    <reaction evidence="1 9">
        <text>N-(5-phospho-beta-D-ribosyl)anthranilate = 1-(2-carboxyphenylamino)-1-deoxy-D-ribulose 5-phosphate</text>
        <dbReference type="Rhea" id="RHEA:21540"/>
        <dbReference type="ChEBI" id="CHEBI:18277"/>
        <dbReference type="ChEBI" id="CHEBI:58613"/>
        <dbReference type="EC" id="5.3.1.24"/>
    </reaction>
</comment>
<evidence type="ECO:0000313" key="11">
    <source>
        <dbReference type="EMBL" id="TDQ08171.1"/>
    </source>
</evidence>
<comment type="pathway">
    <text evidence="2 9">Amino-acid biosynthesis; L-tryptophan biosynthesis; L-tryptophan from chorismate: step 3/5.</text>
</comment>
<evidence type="ECO:0000256" key="5">
    <source>
        <dbReference type="ARBA" id="ARBA00022605"/>
    </source>
</evidence>
<dbReference type="EC" id="5.3.1.24" evidence="3 9"/>
<keyword evidence="6 9" id="KW-0822">Tryptophan biosynthesis</keyword>
<dbReference type="InterPro" id="IPR001240">
    <property type="entry name" value="PRAI_dom"/>
</dbReference>
<accession>A0A4R6SUS3</accession>
<dbReference type="InterPro" id="IPR011060">
    <property type="entry name" value="RibuloseP-bd_barrel"/>
</dbReference>
<keyword evidence="5 9" id="KW-0028">Amino-acid biosynthesis</keyword>
<gene>
    <name evidence="9" type="primary">trpF</name>
    <name evidence="11" type="ORF">ATK78_2675</name>
</gene>
<dbReference type="HAMAP" id="MF_00135">
    <property type="entry name" value="PRAI"/>
    <property type="match status" value="1"/>
</dbReference>
<keyword evidence="12" id="KW-1185">Reference proteome</keyword>
<dbReference type="InterPro" id="IPR013785">
    <property type="entry name" value="Aldolase_TIM"/>
</dbReference>
<dbReference type="AlphaFoldDB" id="A0A4R6SUS3"/>
<dbReference type="PANTHER" id="PTHR42894">
    <property type="entry name" value="N-(5'-PHOSPHORIBOSYL)ANTHRANILATE ISOMERASE"/>
    <property type="match status" value="1"/>
</dbReference>
<comment type="caution">
    <text evidence="11">The sequence shown here is derived from an EMBL/GenBank/DDBJ whole genome shotgun (WGS) entry which is preliminary data.</text>
</comment>